<dbReference type="CDD" id="cd05568">
    <property type="entry name" value="PTS_IIB_bgl_like"/>
    <property type="match status" value="1"/>
</dbReference>
<dbReference type="PANTHER" id="PTHR30185">
    <property type="entry name" value="CRYPTIC BETA-GLUCOSIDE BGL OPERON ANTITERMINATOR"/>
    <property type="match status" value="1"/>
</dbReference>
<name>A0A3E3EEY6_9FIRM</name>
<dbReference type="Gene3D" id="1.10.1790.10">
    <property type="entry name" value="PRD domain"/>
    <property type="match status" value="2"/>
</dbReference>
<dbReference type="Gene3D" id="1.10.10.10">
    <property type="entry name" value="Winged helix-like DNA-binding domain superfamily/Winged helix DNA-binding domain"/>
    <property type="match status" value="1"/>
</dbReference>
<dbReference type="Pfam" id="PF00874">
    <property type="entry name" value="PRD"/>
    <property type="match status" value="2"/>
</dbReference>
<keyword evidence="2" id="KW-0805">Transcription regulation</keyword>
<proteinExistence type="predicted"/>
<dbReference type="InterPro" id="IPR007737">
    <property type="entry name" value="Mga_HTH"/>
</dbReference>
<feature type="domain" description="PRD" evidence="6">
    <location>
        <begin position="176"/>
        <end position="280"/>
    </location>
</feature>
<feature type="domain" description="PRD" evidence="6">
    <location>
        <begin position="286"/>
        <end position="393"/>
    </location>
</feature>
<protein>
    <submittedName>
        <fullName evidence="7">PRD domain-containing protein</fullName>
    </submittedName>
</protein>
<dbReference type="InterPro" id="IPR036388">
    <property type="entry name" value="WH-like_DNA-bd_sf"/>
</dbReference>
<organism evidence="7 8">
    <name type="scientific">Thomasclavelia ramosa</name>
    <dbReference type="NCBI Taxonomy" id="1547"/>
    <lineage>
        <taxon>Bacteria</taxon>
        <taxon>Bacillati</taxon>
        <taxon>Bacillota</taxon>
        <taxon>Erysipelotrichia</taxon>
        <taxon>Erysipelotrichales</taxon>
        <taxon>Coprobacillaceae</taxon>
        <taxon>Thomasclavelia</taxon>
    </lineage>
</organism>
<evidence type="ECO:0000259" key="5">
    <source>
        <dbReference type="PROSITE" id="PS51094"/>
    </source>
</evidence>
<dbReference type="CDD" id="cd00211">
    <property type="entry name" value="PTS_IIA_fru"/>
    <property type="match status" value="1"/>
</dbReference>
<evidence type="ECO:0000313" key="8">
    <source>
        <dbReference type="Proteomes" id="UP000261032"/>
    </source>
</evidence>
<dbReference type="SUPFAM" id="SSF46785">
    <property type="entry name" value="Winged helix' DNA-binding domain"/>
    <property type="match status" value="1"/>
</dbReference>
<evidence type="ECO:0000256" key="1">
    <source>
        <dbReference type="ARBA" id="ARBA00022737"/>
    </source>
</evidence>
<keyword evidence="4" id="KW-0804">Transcription</keyword>
<dbReference type="GO" id="GO:0006355">
    <property type="term" value="P:regulation of DNA-templated transcription"/>
    <property type="evidence" value="ECO:0007669"/>
    <property type="project" value="InterPro"/>
</dbReference>
<dbReference type="EMBL" id="QUSL01000011">
    <property type="protein sequence ID" value="RGD85450.1"/>
    <property type="molecule type" value="Genomic_DNA"/>
</dbReference>
<dbReference type="PANTHER" id="PTHR30185:SF13">
    <property type="entry name" value="LICABCH OPERON REGULATOR-RELATED"/>
    <property type="match status" value="1"/>
</dbReference>
<gene>
    <name evidence="7" type="ORF">DXB93_08750</name>
</gene>
<dbReference type="Pfam" id="PF05043">
    <property type="entry name" value="Mga"/>
    <property type="match status" value="1"/>
</dbReference>
<dbReference type="InterPro" id="IPR036634">
    <property type="entry name" value="PRD_sf"/>
</dbReference>
<evidence type="ECO:0000256" key="4">
    <source>
        <dbReference type="ARBA" id="ARBA00023163"/>
    </source>
</evidence>
<reference evidence="7 8" key="1">
    <citation type="submission" date="2018-08" db="EMBL/GenBank/DDBJ databases">
        <title>A genome reference for cultivated species of the human gut microbiota.</title>
        <authorList>
            <person name="Zou Y."/>
            <person name="Xue W."/>
            <person name="Luo G."/>
        </authorList>
    </citation>
    <scope>NUCLEOTIDE SEQUENCE [LARGE SCALE GENOMIC DNA]</scope>
    <source>
        <strain evidence="7 8">OM06-4</strain>
    </source>
</reference>
<dbReference type="Proteomes" id="UP000261032">
    <property type="component" value="Unassembled WGS sequence"/>
</dbReference>
<keyword evidence="1" id="KW-0677">Repeat</keyword>
<dbReference type="PROSITE" id="PS51372">
    <property type="entry name" value="PRD_2"/>
    <property type="match status" value="2"/>
</dbReference>
<dbReference type="Gene3D" id="3.40.930.10">
    <property type="entry name" value="Mannitol-specific EII, Chain A"/>
    <property type="match status" value="1"/>
</dbReference>
<dbReference type="RefSeq" id="WP_117581362.1">
    <property type="nucleotide sequence ID" value="NZ_QUSL01000011.1"/>
</dbReference>
<keyword evidence="3" id="KW-0010">Activator</keyword>
<evidence type="ECO:0000259" key="6">
    <source>
        <dbReference type="PROSITE" id="PS51372"/>
    </source>
</evidence>
<dbReference type="Pfam" id="PF00359">
    <property type="entry name" value="PTS_EIIA_2"/>
    <property type="match status" value="1"/>
</dbReference>
<dbReference type="InterPro" id="IPR011608">
    <property type="entry name" value="PRD"/>
</dbReference>
<dbReference type="InterPro" id="IPR050661">
    <property type="entry name" value="BglG_antiterminators"/>
</dbReference>
<dbReference type="PROSITE" id="PS51094">
    <property type="entry name" value="PTS_EIIA_TYPE_2"/>
    <property type="match status" value="1"/>
</dbReference>
<evidence type="ECO:0000256" key="3">
    <source>
        <dbReference type="ARBA" id="ARBA00023159"/>
    </source>
</evidence>
<evidence type="ECO:0000256" key="2">
    <source>
        <dbReference type="ARBA" id="ARBA00023015"/>
    </source>
</evidence>
<dbReference type="InterPro" id="IPR016152">
    <property type="entry name" value="PTrfase/Anion_transptr"/>
</dbReference>
<dbReference type="InterPro" id="IPR002178">
    <property type="entry name" value="PTS_EIIA_type-2_dom"/>
</dbReference>
<dbReference type="SUPFAM" id="SSF55804">
    <property type="entry name" value="Phoshotransferase/anion transport protein"/>
    <property type="match status" value="1"/>
</dbReference>
<accession>A0A3E3EEY6</accession>
<feature type="domain" description="PTS EIIA type-2" evidence="5">
    <location>
        <begin position="497"/>
        <end position="635"/>
    </location>
</feature>
<evidence type="ECO:0000313" key="7">
    <source>
        <dbReference type="EMBL" id="RGD85450.1"/>
    </source>
</evidence>
<dbReference type="SUPFAM" id="SSF63520">
    <property type="entry name" value="PTS-regulatory domain, PRD"/>
    <property type="match status" value="2"/>
</dbReference>
<sequence>MLNKRQTNIIDLLNDYGKWITGKEIAKVLNVSDRTIRSDIENINNYYDCILIQANKRLGYRLDETLLHKQDIETKDIIPQTSQERCIYIIQELLFKSHEINLIALQNQVFVSGYSIDNDIKKIRKMINDYPSLKLVRSKNYISLEGNETDKRKLYKQLLTAETQGNFMNLNSIAGLWNSFDLLEVKDILEEICEKYDYQIHEMTFPMIMIHAGVAIERIINHNYIKNQTISEKLESSREYQISYDFFTQVSTMINIELVTDEVILFALLLMGKRANDYRKDIIKEKLAVDVEHLVEAVIVEVKEYFDIDFSKDKDLKVGLAMHLQSLLERQKNNVQVTNVYLQEIKRKYPLVFEMAVRAGEVLAETCEVNINENELAFLALHLGAAYDRVNSLKRYRAIMIIPNNQMLSKMCRDKLKIRFEERMMIVQSYGFFEESMVKEEEPDLIITTVPLKHNLNIPTVQVTLFINYEDESKVFQTLNILDKHRYHDDFVSLIKELMREDLFHVKNTMNNPKEIIDYLCDELIEKGLATQSYKEDVFRREAVSATSFVNGFAVPHSIEVSANESCISTLILDKPVIWGGFEVKLIILLAIRETDNHLLKIFFDWLSSIVSDSNKFTQLLEVREHQEFMEQVIM</sequence>
<dbReference type="InterPro" id="IPR036390">
    <property type="entry name" value="WH_DNA-bd_sf"/>
</dbReference>
<dbReference type="AlphaFoldDB" id="A0A3E3EEY6"/>
<comment type="caution">
    <text evidence="7">The sequence shown here is derived from an EMBL/GenBank/DDBJ whole genome shotgun (WGS) entry which is preliminary data.</text>
</comment>
<dbReference type="InterPro" id="IPR013196">
    <property type="entry name" value="HTH_11"/>
</dbReference>
<dbReference type="Pfam" id="PF08279">
    <property type="entry name" value="HTH_11"/>
    <property type="match status" value="1"/>
</dbReference>